<organism evidence="2 3">
    <name type="scientific">Danaus chrysippus</name>
    <name type="common">African queen</name>
    <dbReference type="NCBI Taxonomy" id="151541"/>
    <lineage>
        <taxon>Eukaryota</taxon>
        <taxon>Metazoa</taxon>
        <taxon>Ecdysozoa</taxon>
        <taxon>Arthropoda</taxon>
        <taxon>Hexapoda</taxon>
        <taxon>Insecta</taxon>
        <taxon>Pterygota</taxon>
        <taxon>Neoptera</taxon>
        <taxon>Endopterygota</taxon>
        <taxon>Lepidoptera</taxon>
        <taxon>Glossata</taxon>
        <taxon>Ditrysia</taxon>
        <taxon>Papilionoidea</taxon>
        <taxon>Nymphalidae</taxon>
        <taxon>Danainae</taxon>
        <taxon>Danaini</taxon>
        <taxon>Danaina</taxon>
        <taxon>Danaus</taxon>
        <taxon>Anosia</taxon>
    </lineage>
</organism>
<gene>
    <name evidence="2" type="ORF">DCHRY22_LOCUS2474</name>
</gene>
<dbReference type="AlphaFoldDB" id="A0A8J2QKZ9"/>
<protein>
    <submittedName>
        <fullName evidence="2">(African queen) hypothetical protein</fullName>
    </submittedName>
</protein>
<sequence>MRPAVDTESTPSSPAGGTIIVCGAICQIDYLNKQAVSDSLAFHRYRNNGASMRAEQATPRRAGDTYQQ</sequence>
<name>A0A8J2QKZ9_9NEOP</name>
<proteinExistence type="predicted"/>
<evidence type="ECO:0000256" key="1">
    <source>
        <dbReference type="SAM" id="MobiDB-lite"/>
    </source>
</evidence>
<dbReference type="EMBL" id="CAKASE010000046">
    <property type="protein sequence ID" value="CAG9560878.1"/>
    <property type="molecule type" value="Genomic_DNA"/>
</dbReference>
<dbReference type="Proteomes" id="UP000789524">
    <property type="component" value="Unassembled WGS sequence"/>
</dbReference>
<evidence type="ECO:0000313" key="2">
    <source>
        <dbReference type="EMBL" id="CAG9560878.1"/>
    </source>
</evidence>
<feature type="region of interest" description="Disordered" evidence="1">
    <location>
        <begin position="49"/>
        <end position="68"/>
    </location>
</feature>
<reference evidence="2" key="1">
    <citation type="submission" date="2021-09" db="EMBL/GenBank/DDBJ databases">
        <authorList>
            <person name="Martin H S."/>
        </authorList>
    </citation>
    <scope>NUCLEOTIDE SEQUENCE</scope>
</reference>
<accession>A0A8J2QKZ9</accession>
<keyword evidence="3" id="KW-1185">Reference proteome</keyword>
<comment type="caution">
    <text evidence="2">The sequence shown here is derived from an EMBL/GenBank/DDBJ whole genome shotgun (WGS) entry which is preliminary data.</text>
</comment>
<evidence type="ECO:0000313" key="3">
    <source>
        <dbReference type="Proteomes" id="UP000789524"/>
    </source>
</evidence>